<organism evidence="1 2">
    <name type="scientific">Pseudomonas putida</name>
    <name type="common">Arthrobacter siderocapsulatus</name>
    <dbReference type="NCBI Taxonomy" id="303"/>
    <lineage>
        <taxon>Bacteria</taxon>
        <taxon>Pseudomonadati</taxon>
        <taxon>Pseudomonadota</taxon>
        <taxon>Gammaproteobacteria</taxon>
        <taxon>Pseudomonadales</taxon>
        <taxon>Pseudomonadaceae</taxon>
        <taxon>Pseudomonas</taxon>
    </lineage>
</organism>
<reference evidence="2" key="1">
    <citation type="submission" date="2019-04" db="EMBL/GenBank/DDBJ databases">
        <title>Genome sequence of Pseudomonas putida 1290, an auxin catabolizing strain.</title>
        <authorList>
            <person name="Laird T.S."/>
            <person name="Leveau J.H.J."/>
        </authorList>
    </citation>
    <scope>NUCLEOTIDE SEQUENCE [LARGE SCALE GENOMIC DNA]</scope>
    <source>
        <strain evidence="2">1290</strain>
    </source>
</reference>
<protein>
    <recommendedName>
        <fullName evidence="3">Lipoprotein</fullName>
    </recommendedName>
</protein>
<accession>A0A4D6XGP8</accession>
<dbReference type="AlphaFoldDB" id="A0A4D6XGP8"/>
<evidence type="ECO:0008006" key="3">
    <source>
        <dbReference type="Google" id="ProtNLM"/>
    </source>
</evidence>
<dbReference type="EMBL" id="CP039371">
    <property type="protein sequence ID" value="QCI12025.1"/>
    <property type="molecule type" value="Genomic_DNA"/>
</dbReference>
<dbReference type="RefSeq" id="WP_136914186.1">
    <property type="nucleotide sequence ID" value="NZ_CP039371.1"/>
</dbReference>
<evidence type="ECO:0000313" key="2">
    <source>
        <dbReference type="Proteomes" id="UP000298551"/>
    </source>
</evidence>
<dbReference type="PROSITE" id="PS51257">
    <property type="entry name" value="PROKAR_LIPOPROTEIN"/>
    <property type="match status" value="1"/>
</dbReference>
<gene>
    <name evidence="1" type="ORF">E6B08_11945</name>
</gene>
<sequence length="245" mass="27446">MLKSIPTLCLVAALAGCHTRTAHPVDEQARHAFTHDMMQALHQGIRHADTGAQVGAVSLKITLDRQSAPIGCEATRARAKHRLLLPSDVPTTDFQALARLVEAQCWKNIYPLVPPTMVDDDGMTEIVAPMILMLPKELQAPDTPRRQANAQRDYFWQHLLRDQQVNSIGRASVYYQADAQGKVEGCLVRLYPHPMRMAEFRLDGELQARLNNRCMALDLRDLPGFIADQQGYTALDYAPWRVGQP</sequence>
<dbReference type="Proteomes" id="UP000298551">
    <property type="component" value="Chromosome"/>
</dbReference>
<name>A0A4D6XGP8_PSEPU</name>
<proteinExistence type="predicted"/>
<dbReference type="OrthoDB" id="6890721at2"/>
<evidence type="ECO:0000313" key="1">
    <source>
        <dbReference type="EMBL" id="QCI12025.1"/>
    </source>
</evidence>